<proteinExistence type="predicted"/>
<evidence type="ECO:0000256" key="1">
    <source>
        <dbReference type="SAM" id="SignalP"/>
    </source>
</evidence>
<gene>
    <name evidence="2" type="ORF">B0H15DRAFT_751007</name>
</gene>
<sequence length="69" mass="7772">VDFAILMLVLPVISFQLTMDQGSETGDMFAAHTALQKIYTPDVNLVKFPVCVAIKSVHNIPIENLWKWL</sequence>
<keyword evidence="3" id="KW-1185">Reference proteome</keyword>
<keyword evidence="1" id="KW-0732">Signal</keyword>
<name>A0AAD6XJ68_9AGAR</name>
<feature type="chain" id="PRO_5041911169" evidence="1">
    <location>
        <begin position="23"/>
        <end position="69"/>
    </location>
</feature>
<reference evidence="2" key="1">
    <citation type="submission" date="2023-03" db="EMBL/GenBank/DDBJ databases">
        <title>Massive genome expansion in bonnet fungi (Mycena s.s.) driven by repeated elements and novel gene families across ecological guilds.</title>
        <authorList>
            <consortium name="Lawrence Berkeley National Laboratory"/>
            <person name="Harder C.B."/>
            <person name="Miyauchi S."/>
            <person name="Viragh M."/>
            <person name="Kuo A."/>
            <person name="Thoen E."/>
            <person name="Andreopoulos B."/>
            <person name="Lu D."/>
            <person name="Skrede I."/>
            <person name="Drula E."/>
            <person name="Henrissat B."/>
            <person name="Morin E."/>
            <person name="Kohler A."/>
            <person name="Barry K."/>
            <person name="LaButti K."/>
            <person name="Morin E."/>
            <person name="Salamov A."/>
            <person name="Lipzen A."/>
            <person name="Mereny Z."/>
            <person name="Hegedus B."/>
            <person name="Baldrian P."/>
            <person name="Stursova M."/>
            <person name="Weitz H."/>
            <person name="Taylor A."/>
            <person name="Grigoriev I.V."/>
            <person name="Nagy L.G."/>
            <person name="Martin F."/>
            <person name="Kauserud H."/>
        </authorList>
    </citation>
    <scope>NUCLEOTIDE SEQUENCE</scope>
    <source>
        <strain evidence="2">CBHHK173m</strain>
    </source>
</reference>
<feature type="non-terminal residue" evidence="2">
    <location>
        <position position="69"/>
    </location>
</feature>
<dbReference type="AlphaFoldDB" id="A0AAD6XJ68"/>
<protein>
    <submittedName>
        <fullName evidence="2">Uncharacterized protein</fullName>
    </submittedName>
</protein>
<feature type="signal peptide" evidence="1">
    <location>
        <begin position="1"/>
        <end position="22"/>
    </location>
</feature>
<dbReference type="Proteomes" id="UP001222325">
    <property type="component" value="Unassembled WGS sequence"/>
</dbReference>
<comment type="caution">
    <text evidence="2">The sequence shown here is derived from an EMBL/GenBank/DDBJ whole genome shotgun (WGS) entry which is preliminary data.</text>
</comment>
<accession>A0AAD6XJ68</accession>
<organism evidence="2 3">
    <name type="scientific">Mycena belliarum</name>
    <dbReference type="NCBI Taxonomy" id="1033014"/>
    <lineage>
        <taxon>Eukaryota</taxon>
        <taxon>Fungi</taxon>
        <taxon>Dikarya</taxon>
        <taxon>Basidiomycota</taxon>
        <taxon>Agaricomycotina</taxon>
        <taxon>Agaricomycetes</taxon>
        <taxon>Agaricomycetidae</taxon>
        <taxon>Agaricales</taxon>
        <taxon>Marasmiineae</taxon>
        <taxon>Mycenaceae</taxon>
        <taxon>Mycena</taxon>
    </lineage>
</organism>
<evidence type="ECO:0000313" key="2">
    <source>
        <dbReference type="EMBL" id="KAJ7078403.1"/>
    </source>
</evidence>
<dbReference type="EMBL" id="JARJCN010000066">
    <property type="protein sequence ID" value="KAJ7078403.1"/>
    <property type="molecule type" value="Genomic_DNA"/>
</dbReference>
<feature type="non-terminal residue" evidence="2">
    <location>
        <position position="1"/>
    </location>
</feature>
<evidence type="ECO:0000313" key="3">
    <source>
        <dbReference type="Proteomes" id="UP001222325"/>
    </source>
</evidence>